<evidence type="ECO:0000256" key="7">
    <source>
        <dbReference type="ARBA" id="ARBA00019179"/>
    </source>
</evidence>
<keyword evidence="13 14" id="KW-0464">Manganese</keyword>
<evidence type="ECO:0000256" key="15">
    <source>
        <dbReference type="PROSITE-ProRule" id="PRU01319"/>
    </source>
</evidence>
<dbReference type="GO" id="GO:0006298">
    <property type="term" value="P:mismatch repair"/>
    <property type="evidence" value="ECO:0007669"/>
    <property type="project" value="TreeGrafter"/>
</dbReference>
<dbReference type="RefSeq" id="WP_071831473.1">
    <property type="nucleotide sequence ID" value="NZ_LSRP01000024.1"/>
</dbReference>
<dbReference type="Proteomes" id="UP000182661">
    <property type="component" value="Unassembled WGS sequence"/>
</dbReference>
<dbReference type="AlphaFoldDB" id="A0A657LYQ2"/>
<dbReference type="Gene3D" id="3.30.420.10">
    <property type="entry name" value="Ribonuclease H-like superfamily/Ribonuclease H"/>
    <property type="match status" value="1"/>
</dbReference>
<evidence type="ECO:0000313" key="19">
    <source>
        <dbReference type="Proteomes" id="UP000182661"/>
    </source>
</evidence>
<evidence type="ECO:0000256" key="9">
    <source>
        <dbReference type="ARBA" id="ARBA00022722"/>
    </source>
</evidence>
<dbReference type="GO" id="GO:0032299">
    <property type="term" value="C:ribonuclease H2 complex"/>
    <property type="evidence" value="ECO:0007669"/>
    <property type="project" value="TreeGrafter"/>
</dbReference>
<feature type="binding site" evidence="14 15">
    <location>
        <position position="40"/>
    </location>
    <ligand>
        <name>a divalent metal cation</name>
        <dbReference type="ChEBI" id="CHEBI:60240"/>
    </ligand>
</feature>
<keyword evidence="10 14" id="KW-0479">Metal-binding</keyword>
<sequence length="216" mass="23065">MSRRTPPDSPFLFETLVAPDFSLEMAARREGYWPVAGTDEAGRGPLAGPVVAAAVILDPENIPEGLNDSKQLTAAQRERLFAQILATATVAIASSSAASIDATDIRKASLDAMRRAVSGLMLRPQMVLADGWDIPPGLICAGKAVIKGDARSVSIAAASIIAKVTRDRMMARAHLPFPVYGFGLHAGYGTAKHRAAIDDHGPCPLHRMSFRPLRRD</sequence>
<comment type="caution">
    <text evidence="18">The sequence shown here is derived from an EMBL/GenBank/DDBJ whole genome shotgun (WGS) entry which is preliminary data.</text>
</comment>
<dbReference type="HAMAP" id="MF_00052_B">
    <property type="entry name" value="RNase_HII_B"/>
    <property type="match status" value="1"/>
</dbReference>
<dbReference type="OrthoDB" id="9803420at2"/>
<name>A0A657LYQ2_9HYPH</name>
<comment type="function">
    <text evidence="3 14 16">Endonuclease that specifically degrades the RNA of RNA-DNA hybrids.</text>
</comment>
<keyword evidence="19" id="KW-1185">Reference proteome</keyword>
<evidence type="ECO:0000259" key="17">
    <source>
        <dbReference type="PROSITE" id="PS51975"/>
    </source>
</evidence>
<dbReference type="InterPro" id="IPR036397">
    <property type="entry name" value="RNaseH_sf"/>
</dbReference>
<dbReference type="SUPFAM" id="SSF53098">
    <property type="entry name" value="Ribonuclease H-like"/>
    <property type="match status" value="1"/>
</dbReference>
<evidence type="ECO:0000256" key="14">
    <source>
        <dbReference type="HAMAP-Rule" id="MF_00052"/>
    </source>
</evidence>
<feature type="binding site" evidence="14 15">
    <location>
        <position position="39"/>
    </location>
    <ligand>
        <name>a divalent metal cation</name>
        <dbReference type="ChEBI" id="CHEBI:60240"/>
    </ligand>
</feature>
<evidence type="ECO:0000256" key="12">
    <source>
        <dbReference type="ARBA" id="ARBA00022801"/>
    </source>
</evidence>
<evidence type="ECO:0000256" key="13">
    <source>
        <dbReference type="ARBA" id="ARBA00023211"/>
    </source>
</evidence>
<dbReference type="GO" id="GO:0043137">
    <property type="term" value="P:DNA replication, removal of RNA primer"/>
    <property type="evidence" value="ECO:0007669"/>
    <property type="project" value="TreeGrafter"/>
</dbReference>
<evidence type="ECO:0000256" key="4">
    <source>
        <dbReference type="ARBA" id="ARBA00004496"/>
    </source>
</evidence>
<comment type="similarity">
    <text evidence="5 14 16">Belongs to the RNase HII family.</text>
</comment>
<evidence type="ECO:0000313" key="18">
    <source>
        <dbReference type="EMBL" id="OJG00527.1"/>
    </source>
</evidence>
<gene>
    <name evidence="14" type="primary">rnhB</name>
    <name evidence="18" type="ORF">AX760_10140</name>
</gene>
<evidence type="ECO:0000256" key="11">
    <source>
        <dbReference type="ARBA" id="ARBA00022759"/>
    </source>
</evidence>
<keyword evidence="11 14" id="KW-0255">Endonuclease</keyword>
<dbReference type="PROSITE" id="PS51975">
    <property type="entry name" value="RNASE_H_2"/>
    <property type="match status" value="1"/>
</dbReference>
<evidence type="ECO:0000256" key="6">
    <source>
        <dbReference type="ARBA" id="ARBA00012180"/>
    </source>
</evidence>
<dbReference type="GO" id="GO:0004523">
    <property type="term" value="F:RNA-DNA hybrid ribonuclease activity"/>
    <property type="evidence" value="ECO:0007669"/>
    <property type="project" value="UniProtKB-UniRule"/>
</dbReference>
<reference evidence="18 19" key="1">
    <citation type="submission" date="2016-02" db="EMBL/GenBank/DDBJ databases">
        <title>Genome sequencing of a beta-galactosidase producing bacteria Rhizobium sp. 59.</title>
        <authorList>
            <person name="Wang D."/>
            <person name="Kot W."/>
            <person name="Qin Y."/>
            <person name="Hansen L."/>
            <person name="Naqvi K."/>
            <person name="Rensing C."/>
        </authorList>
    </citation>
    <scope>NUCLEOTIDE SEQUENCE [LARGE SCALE GENOMIC DNA]</scope>
    <source>
        <strain evidence="18 19">59</strain>
    </source>
</reference>
<dbReference type="CDD" id="cd07182">
    <property type="entry name" value="RNase_HII_bacteria_HII_like"/>
    <property type="match status" value="1"/>
</dbReference>
<keyword evidence="9 14" id="KW-0540">Nuclease</keyword>
<protein>
    <recommendedName>
        <fullName evidence="7 14">Ribonuclease HII</fullName>
        <shortName evidence="14">RNase HII</shortName>
        <ecNumber evidence="6 14">3.1.26.4</ecNumber>
    </recommendedName>
</protein>
<comment type="subcellular location">
    <subcellularLocation>
        <location evidence="4 14">Cytoplasm</location>
    </subcellularLocation>
</comment>
<dbReference type="InterPro" id="IPR012337">
    <property type="entry name" value="RNaseH-like_sf"/>
</dbReference>
<dbReference type="PANTHER" id="PTHR10954">
    <property type="entry name" value="RIBONUCLEASE H2 SUBUNIT A"/>
    <property type="match status" value="1"/>
</dbReference>
<dbReference type="Pfam" id="PF01351">
    <property type="entry name" value="RNase_HII"/>
    <property type="match status" value="1"/>
</dbReference>
<feature type="binding site" evidence="14 15">
    <location>
        <position position="130"/>
    </location>
    <ligand>
        <name>a divalent metal cation</name>
        <dbReference type="ChEBI" id="CHEBI:60240"/>
    </ligand>
</feature>
<accession>A0A657LYQ2</accession>
<dbReference type="PANTHER" id="PTHR10954:SF18">
    <property type="entry name" value="RIBONUCLEASE HII"/>
    <property type="match status" value="1"/>
</dbReference>
<dbReference type="NCBIfam" id="NF000595">
    <property type="entry name" value="PRK00015.1-3"/>
    <property type="match status" value="1"/>
</dbReference>
<comment type="cofactor">
    <cofactor evidence="2">
        <name>Mg(2+)</name>
        <dbReference type="ChEBI" id="CHEBI:18420"/>
    </cofactor>
</comment>
<keyword evidence="8 14" id="KW-0963">Cytoplasm</keyword>
<evidence type="ECO:0000256" key="3">
    <source>
        <dbReference type="ARBA" id="ARBA00004065"/>
    </source>
</evidence>
<keyword evidence="12 14" id="KW-0378">Hydrolase</keyword>
<feature type="domain" description="RNase H type-2" evidence="17">
    <location>
        <begin position="33"/>
        <end position="216"/>
    </location>
</feature>
<comment type="cofactor">
    <cofactor evidence="14 15">
        <name>Mn(2+)</name>
        <dbReference type="ChEBI" id="CHEBI:29035"/>
    </cofactor>
    <cofactor evidence="14 15">
        <name>Mg(2+)</name>
        <dbReference type="ChEBI" id="CHEBI:18420"/>
    </cofactor>
    <text evidence="14 15">Manganese or magnesium. Binds 1 divalent metal ion per monomer in the absence of substrate. May bind a second metal ion after substrate binding.</text>
</comment>
<dbReference type="EC" id="3.1.26.4" evidence="6 14"/>
<dbReference type="InterPro" id="IPR022898">
    <property type="entry name" value="RNase_HII"/>
</dbReference>
<dbReference type="InterPro" id="IPR001352">
    <property type="entry name" value="RNase_HII/HIII"/>
</dbReference>
<evidence type="ECO:0000256" key="16">
    <source>
        <dbReference type="RuleBase" id="RU003515"/>
    </source>
</evidence>
<evidence type="ECO:0000256" key="2">
    <source>
        <dbReference type="ARBA" id="ARBA00001946"/>
    </source>
</evidence>
<dbReference type="GO" id="GO:0005737">
    <property type="term" value="C:cytoplasm"/>
    <property type="evidence" value="ECO:0007669"/>
    <property type="project" value="UniProtKB-SubCell"/>
</dbReference>
<dbReference type="GO" id="GO:0030145">
    <property type="term" value="F:manganese ion binding"/>
    <property type="evidence" value="ECO:0007669"/>
    <property type="project" value="UniProtKB-UniRule"/>
</dbReference>
<dbReference type="EMBL" id="LSRP01000024">
    <property type="protein sequence ID" value="OJG00527.1"/>
    <property type="molecule type" value="Genomic_DNA"/>
</dbReference>
<dbReference type="InterPro" id="IPR024567">
    <property type="entry name" value="RNase_HII/HIII_dom"/>
</dbReference>
<evidence type="ECO:0000256" key="8">
    <source>
        <dbReference type="ARBA" id="ARBA00022490"/>
    </source>
</evidence>
<organism evidence="18 19">
    <name type="scientific">Pararhizobium antarcticum</name>
    <dbReference type="NCBI Taxonomy" id="1798805"/>
    <lineage>
        <taxon>Bacteria</taxon>
        <taxon>Pseudomonadati</taxon>
        <taxon>Pseudomonadota</taxon>
        <taxon>Alphaproteobacteria</taxon>
        <taxon>Hyphomicrobiales</taxon>
        <taxon>Rhizobiaceae</taxon>
        <taxon>Rhizobium/Agrobacterium group</taxon>
        <taxon>Pararhizobium</taxon>
    </lineage>
</organism>
<proteinExistence type="inferred from homology"/>
<evidence type="ECO:0000256" key="5">
    <source>
        <dbReference type="ARBA" id="ARBA00007383"/>
    </source>
</evidence>
<evidence type="ECO:0000256" key="10">
    <source>
        <dbReference type="ARBA" id="ARBA00022723"/>
    </source>
</evidence>
<dbReference type="GO" id="GO:0003723">
    <property type="term" value="F:RNA binding"/>
    <property type="evidence" value="ECO:0007669"/>
    <property type="project" value="UniProtKB-UniRule"/>
</dbReference>
<comment type="catalytic activity">
    <reaction evidence="1 14 15 16">
        <text>Endonucleolytic cleavage to 5'-phosphomonoester.</text>
        <dbReference type="EC" id="3.1.26.4"/>
    </reaction>
</comment>
<evidence type="ECO:0000256" key="1">
    <source>
        <dbReference type="ARBA" id="ARBA00000077"/>
    </source>
</evidence>